<dbReference type="AlphaFoldDB" id="A0A2U3P263"/>
<name>A0A2U3P263_9MYCO</name>
<keyword evidence="3" id="KW-1185">Reference proteome</keyword>
<dbReference type="EMBL" id="FUFA01000006">
    <property type="protein sequence ID" value="SPM37817.1"/>
    <property type="molecule type" value="Genomic_DNA"/>
</dbReference>
<accession>A0A2U3P263</accession>
<gene>
    <name evidence="2" type="ORF">MRAB57_5666</name>
</gene>
<reference evidence="2 3" key="1">
    <citation type="submission" date="2017-01" db="EMBL/GenBank/DDBJ databases">
        <authorList>
            <consortium name="Urmite Genomes"/>
        </authorList>
    </citation>
    <scope>NUCLEOTIDE SEQUENCE [LARGE SCALE GENOMIC DNA]</scope>
    <source>
        <strain evidence="2 3">AB57</strain>
    </source>
</reference>
<feature type="compositionally biased region" description="Polar residues" evidence="1">
    <location>
        <begin position="1"/>
        <end position="22"/>
    </location>
</feature>
<proteinExistence type="predicted"/>
<sequence length="54" mass="6129">MSRPANSRSIVSRTGSKSNNRFRLNRHNDRVVSTFRFGELAGVGLEYLRKDTSS</sequence>
<dbReference type="STRING" id="1841860.GCA_900157375_05669"/>
<evidence type="ECO:0000313" key="2">
    <source>
        <dbReference type="EMBL" id="SPM37817.1"/>
    </source>
</evidence>
<feature type="region of interest" description="Disordered" evidence="1">
    <location>
        <begin position="1"/>
        <end position="25"/>
    </location>
</feature>
<evidence type="ECO:0000256" key="1">
    <source>
        <dbReference type="SAM" id="MobiDB-lite"/>
    </source>
</evidence>
<protein>
    <submittedName>
        <fullName evidence="2">Mycobacterium rhizamassiliense ORFan</fullName>
    </submittedName>
</protein>
<dbReference type="Proteomes" id="UP000240988">
    <property type="component" value="Unassembled WGS sequence"/>
</dbReference>
<evidence type="ECO:0000313" key="3">
    <source>
        <dbReference type="Proteomes" id="UP000240988"/>
    </source>
</evidence>
<organism evidence="2 3">
    <name type="scientific">Mycobacterium rhizamassiliense</name>
    <dbReference type="NCBI Taxonomy" id="1841860"/>
    <lineage>
        <taxon>Bacteria</taxon>
        <taxon>Bacillati</taxon>
        <taxon>Actinomycetota</taxon>
        <taxon>Actinomycetes</taxon>
        <taxon>Mycobacteriales</taxon>
        <taxon>Mycobacteriaceae</taxon>
        <taxon>Mycobacterium</taxon>
    </lineage>
</organism>